<accession>X1VGX4</accession>
<dbReference type="PANTHER" id="PTHR30244">
    <property type="entry name" value="TRANSAMINASE"/>
    <property type="match status" value="1"/>
</dbReference>
<sequence>MKLAINGGDPVRTKPFPPYNTIGQKEKDAVERVLNSGILSNYLGCWHEHFYGGHEVQCLEKEWADYFNVKHAIAVNSCTSGLYCAVAATGIEPGEEIIVSPYTMSASATAPLIYKGR</sequence>
<dbReference type="EMBL" id="BARW01039042">
    <property type="protein sequence ID" value="GAJ17562.1"/>
    <property type="molecule type" value="Genomic_DNA"/>
</dbReference>
<evidence type="ECO:0008006" key="2">
    <source>
        <dbReference type="Google" id="ProtNLM"/>
    </source>
</evidence>
<proteinExistence type="predicted"/>
<dbReference type="GO" id="GO:0030170">
    <property type="term" value="F:pyridoxal phosphate binding"/>
    <property type="evidence" value="ECO:0007669"/>
    <property type="project" value="TreeGrafter"/>
</dbReference>
<reference evidence="1" key="1">
    <citation type="journal article" date="2014" name="Front. Microbiol.">
        <title>High frequency of phylogenetically diverse reductive dehalogenase-homologous genes in deep subseafloor sedimentary metagenomes.</title>
        <authorList>
            <person name="Kawai M."/>
            <person name="Futagami T."/>
            <person name="Toyoda A."/>
            <person name="Takaki Y."/>
            <person name="Nishi S."/>
            <person name="Hori S."/>
            <person name="Arai W."/>
            <person name="Tsubouchi T."/>
            <person name="Morono Y."/>
            <person name="Uchiyama I."/>
            <person name="Ito T."/>
            <person name="Fujiyama A."/>
            <person name="Inagaki F."/>
            <person name="Takami H."/>
        </authorList>
    </citation>
    <scope>NUCLEOTIDE SEQUENCE</scope>
    <source>
        <strain evidence="1">Expedition CK06-06</strain>
    </source>
</reference>
<dbReference type="InterPro" id="IPR015421">
    <property type="entry name" value="PyrdxlP-dep_Trfase_major"/>
</dbReference>
<dbReference type="Gene3D" id="3.40.640.10">
    <property type="entry name" value="Type I PLP-dependent aspartate aminotransferase-like (Major domain)"/>
    <property type="match status" value="1"/>
</dbReference>
<dbReference type="InterPro" id="IPR000653">
    <property type="entry name" value="DegT/StrS_aminotransferase"/>
</dbReference>
<gene>
    <name evidence="1" type="ORF">S12H4_59653</name>
</gene>
<dbReference type="SUPFAM" id="SSF53383">
    <property type="entry name" value="PLP-dependent transferases"/>
    <property type="match status" value="1"/>
</dbReference>
<dbReference type="Pfam" id="PF01041">
    <property type="entry name" value="DegT_DnrJ_EryC1"/>
    <property type="match status" value="1"/>
</dbReference>
<feature type="non-terminal residue" evidence="1">
    <location>
        <position position="117"/>
    </location>
</feature>
<name>X1VGX4_9ZZZZ</name>
<dbReference type="GO" id="GO:0000271">
    <property type="term" value="P:polysaccharide biosynthetic process"/>
    <property type="evidence" value="ECO:0007669"/>
    <property type="project" value="TreeGrafter"/>
</dbReference>
<dbReference type="AlphaFoldDB" id="X1VGX4"/>
<dbReference type="InterPro" id="IPR015424">
    <property type="entry name" value="PyrdxlP-dep_Trfase"/>
</dbReference>
<organism evidence="1">
    <name type="scientific">marine sediment metagenome</name>
    <dbReference type="NCBI Taxonomy" id="412755"/>
    <lineage>
        <taxon>unclassified sequences</taxon>
        <taxon>metagenomes</taxon>
        <taxon>ecological metagenomes</taxon>
    </lineage>
</organism>
<protein>
    <recommendedName>
        <fullName evidence="2">DegT/DnrJ/EryC1/StrS aminotransferase</fullName>
    </recommendedName>
</protein>
<comment type="caution">
    <text evidence="1">The sequence shown here is derived from an EMBL/GenBank/DDBJ whole genome shotgun (WGS) entry which is preliminary data.</text>
</comment>
<evidence type="ECO:0000313" key="1">
    <source>
        <dbReference type="EMBL" id="GAJ17562.1"/>
    </source>
</evidence>
<dbReference type="PANTHER" id="PTHR30244:SF34">
    <property type="entry name" value="DTDP-4-AMINO-4,6-DIDEOXYGALACTOSE TRANSAMINASE"/>
    <property type="match status" value="1"/>
</dbReference>
<dbReference type="GO" id="GO:0008483">
    <property type="term" value="F:transaminase activity"/>
    <property type="evidence" value="ECO:0007669"/>
    <property type="project" value="TreeGrafter"/>
</dbReference>